<comment type="caution">
    <text evidence="1">The sequence shown here is derived from an EMBL/GenBank/DDBJ whole genome shotgun (WGS) entry which is preliminary data.</text>
</comment>
<sequence>MMNLDRPQLVILTAVASILVTVSALHFKGYLNHSSAEDAVVYEGFSMILNVPDMEQYVSARAAKQKAVCAQGFLMLESVEGPAKVGLLVDGQRRAIRCDF</sequence>
<organism evidence="1 2">
    <name type="scientific">Aestuariirhabdus litorea</name>
    <dbReference type="NCBI Taxonomy" id="2528527"/>
    <lineage>
        <taxon>Bacteria</taxon>
        <taxon>Pseudomonadati</taxon>
        <taxon>Pseudomonadota</taxon>
        <taxon>Gammaproteobacteria</taxon>
        <taxon>Oceanospirillales</taxon>
        <taxon>Aestuariirhabdaceae</taxon>
        <taxon>Aestuariirhabdus</taxon>
    </lineage>
</organism>
<evidence type="ECO:0008006" key="3">
    <source>
        <dbReference type="Google" id="ProtNLM"/>
    </source>
</evidence>
<evidence type="ECO:0000313" key="1">
    <source>
        <dbReference type="EMBL" id="RRJ85218.1"/>
    </source>
</evidence>
<reference evidence="1 2" key="2">
    <citation type="submission" date="2018-12" db="EMBL/GenBank/DDBJ databases">
        <title>Simiduia agarivorans gen. nov., sp. nov., a marine, agarolytic bacterium isolated from shallow coastal water from Keelung, Taiwan.</title>
        <authorList>
            <person name="Shieh W.Y."/>
        </authorList>
    </citation>
    <scope>NUCLEOTIDE SEQUENCE [LARGE SCALE GENOMIC DNA]</scope>
    <source>
        <strain evidence="1 2">GTF-13</strain>
    </source>
</reference>
<gene>
    <name evidence="1" type="ORF">D0544_09165</name>
</gene>
<dbReference type="Proteomes" id="UP000280792">
    <property type="component" value="Unassembled WGS sequence"/>
</dbReference>
<dbReference type="RefSeq" id="WP_125015643.1">
    <property type="nucleotide sequence ID" value="NZ_QWEZ01000001.1"/>
</dbReference>
<dbReference type="AlphaFoldDB" id="A0A3P3VTC4"/>
<proteinExistence type="predicted"/>
<keyword evidence="2" id="KW-1185">Reference proteome</keyword>
<reference evidence="1 2" key="1">
    <citation type="submission" date="2018-08" db="EMBL/GenBank/DDBJ databases">
        <authorList>
            <person name="Khan S.A."/>
        </authorList>
    </citation>
    <scope>NUCLEOTIDE SEQUENCE [LARGE SCALE GENOMIC DNA]</scope>
    <source>
        <strain evidence="1 2">GTF-13</strain>
    </source>
</reference>
<name>A0A3P3VTC4_9GAMM</name>
<protein>
    <recommendedName>
        <fullName evidence="3">Lipoprotein</fullName>
    </recommendedName>
</protein>
<evidence type="ECO:0000313" key="2">
    <source>
        <dbReference type="Proteomes" id="UP000280792"/>
    </source>
</evidence>
<accession>A0A3P3VTC4</accession>
<dbReference type="EMBL" id="QWEZ01000001">
    <property type="protein sequence ID" value="RRJ85218.1"/>
    <property type="molecule type" value="Genomic_DNA"/>
</dbReference>